<accession>A0A9X1HRT7</accession>
<name>A0A9X1HRT7_9BACT</name>
<evidence type="ECO:0000259" key="1">
    <source>
        <dbReference type="Pfam" id="PF01551"/>
    </source>
</evidence>
<dbReference type="CDD" id="cd12797">
    <property type="entry name" value="M23_peptidase"/>
    <property type="match status" value="1"/>
</dbReference>
<dbReference type="SUPFAM" id="SSF51261">
    <property type="entry name" value="Duplicated hybrid motif"/>
    <property type="match status" value="1"/>
</dbReference>
<comment type="caution">
    <text evidence="2">The sequence shown here is derived from an EMBL/GenBank/DDBJ whole genome shotgun (WGS) entry which is preliminary data.</text>
</comment>
<evidence type="ECO:0000313" key="2">
    <source>
        <dbReference type="EMBL" id="MCA6075612.1"/>
    </source>
</evidence>
<protein>
    <submittedName>
        <fullName evidence="2">M23 family metallopeptidase</fullName>
    </submittedName>
</protein>
<dbReference type="InterPro" id="IPR016047">
    <property type="entry name" value="M23ase_b-sheet_dom"/>
</dbReference>
<keyword evidence="3" id="KW-1185">Reference proteome</keyword>
<dbReference type="PANTHER" id="PTHR21666">
    <property type="entry name" value="PEPTIDASE-RELATED"/>
    <property type="match status" value="1"/>
</dbReference>
<dbReference type="Proteomes" id="UP001139409">
    <property type="component" value="Unassembled WGS sequence"/>
</dbReference>
<evidence type="ECO:0000313" key="3">
    <source>
        <dbReference type="Proteomes" id="UP001139409"/>
    </source>
</evidence>
<dbReference type="RefSeq" id="WP_225698709.1">
    <property type="nucleotide sequence ID" value="NZ_JAIXNE010000002.1"/>
</dbReference>
<dbReference type="EMBL" id="JAIXNE010000002">
    <property type="protein sequence ID" value="MCA6075612.1"/>
    <property type="molecule type" value="Genomic_DNA"/>
</dbReference>
<reference evidence="2" key="1">
    <citation type="submission" date="2021-09" db="EMBL/GenBank/DDBJ databases">
        <title>Fulvivirga sp. isolated from coastal sediment.</title>
        <authorList>
            <person name="Yu H."/>
        </authorList>
    </citation>
    <scope>NUCLEOTIDE SEQUENCE</scope>
    <source>
        <strain evidence="2">1062</strain>
    </source>
</reference>
<dbReference type="InterPro" id="IPR011055">
    <property type="entry name" value="Dup_hybrid_motif"/>
</dbReference>
<dbReference type="AlphaFoldDB" id="A0A9X1HRT7"/>
<dbReference type="Pfam" id="PF01551">
    <property type="entry name" value="Peptidase_M23"/>
    <property type="match status" value="1"/>
</dbReference>
<sequence length="271" mass="31271">MLRILLFLIIISITTEIFAKNQVKVYYERTDFGYQIFADNDEMCPVSIKFEFELTNLEADSEDGKVYLLEGDKKGQYLFDVRVIDKGKTYRLGYRFWNNIGDVLLDEYDEDFEYYLPFKKSESYKLWQGYDGSFSHQGKNSLDFTMDVGTPVAAMRDGLVVKVEESNSKNCNTRDCIQYNNFIVVYHSDGTFAEYTHIEKNGSKVKVGDRVKQGQIIASSGNVGFSSGPHLHVVVFLPRFDDRLTVKTKFLVGDGSESIYLEEKQIYSRNY</sequence>
<organism evidence="2 3">
    <name type="scientific">Fulvivirga sedimenti</name>
    <dbReference type="NCBI Taxonomy" id="2879465"/>
    <lineage>
        <taxon>Bacteria</taxon>
        <taxon>Pseudomonadati</taxon>
        <taxon>Bacteroidota</taxon>
        <taxon>Cytophagia</taxon>
        <taxon>Cytophagales</taxon>
        <taxon>Fulvivirgaceae</taxon>
        <taxon>Fulvivirga</taxon>
    </lineage>
</organism>
<dbReference type="GO" id="GO:0004222">
    <property type="term" value="F:metalloendopeptidase activity"/>
    <property type="evidence" value="ECO:0007669"/>
    <property type="project" value="TreeGrafter"/>
</dbReference>
<dbReference type="Gene3D" id="2.70.70.10">
    <property type="entry name" value="Glucose Permease (Domain IIA)"/>
    <property type="match status" value="1"/>
</dbReference>
<feature type="domain" description="M23ase beta-sheet core" evidence="1">
    <location>
        <begin position="139"/>
        <end position="234"/>
    </location>
</feature>
<gene>
    <name evidence="2" type="ORF">LDX50_12090</name>
</gene>
<proteinExistence type="predicted"/>
<dbReference type="InterPro" id="IPR050570">
    <property type="entry name" value="Cell_wall_metabolism_enzyme"/>
</dbReference>
<dbReference type="PANTHER" id="PTHR21666:SF270">
    <property type="entry name" value="MUREIN HYDROLASE ACTIVATOR ENVC"/>
    <property type="match status" value="1"/>
</dbReference>